<sequence>MVNPSVADKDDPDRTVTTLARALHMLGFGEMIVVNLFPVVDSDKSVIKSHPDPQGEDIDEDNDQHISEAAGASDAVFVAWGQAPDAKYSEEIEELLDVLPVTPYVLAQNKNGSPKHPGARENFYKSLNPVPYER</sequence>
<feature type="region of interest" description="Disordered" evidence="1">
    <location>
        <begin position="109"/>
        <end position="134"/>
    </location>
</feature>
<gene>
    <name evidence="2" type="ORF">C453_17149</name>
</gene>
<reference evidence="2 3" key="1">
    <citation type="journal article" date="2014" name="PLoS Genet.">
        <title>Phylogenetically driven sequencing of extremely halophilic archaea reveals strategies for static and dynamic osmo-response.</title>
        <authorList>
            <person name="Becker E.A."/>
            <person name="Seitzer P.M."/>
            <person name="Tritt A."/>
            <person name="Larsen D."/>
            <person name="Krusor M."/>
            <person name="Yao A.I."/>
            <person name="Wu D."/>
            <person name="Madern D."/>
            <person name="Eisen J.A."/>
            <person name="Darling A.E."/>
            <person name="Facciotti M.T."/>
        </authorList>
    </citation>
    <scope>NUCLEOTIDE SEQUENCE [LARGE SCALE GENOMIC DNA]</scope>
    <source>
        <strain evidence="2 3">ATCC BAA-1513</strain>
    </source>
</reference>
<comment type="caution">
    <text evidence="2">The sequence shown here is derived from an EMBL/GenBank/DDBJ whole genome shotgun (WGS) entry which is preliminary data.</text>
</comment>
<keyword evidence="3" id="KW-1185">Reference proteome</keyword>
<evidence type="ECO:0000313" key="3">
    <source>
        <dbReference type="Proteomes" id="UP000011612"/>
    </source>
</evidence>
<evidence type="ECO:0008006" key="4">
    <source>
        <dbReference type="Google" id="ProtNLM"/>
    </source>
</evidence>
<protein>
    <recommendedName>
        <fullName evidence="4">DUF1643 domain-containing protein</fullName>
    </recommendedName>
</protein>
<dbReference type="AlphaFoldDB" id="M0HF99"/>
<dbReference type="Proteomes" id="UP000011612">
    <property type="component" value="Unassembled WGS sequence"/>
</dbReference>
<evidence type="ECO:0000256" key="1">
    <source>
        <dbReference type="SAM" id="MobiDB-lite"/>
    </source>
</evidence>
<proteinExistence type="predicted"/>
<dbReference type="Pfam" id="PF07799">
    <property type="entry name" value="DUF1643"/>
    <property type="match status" value="1"/>
</dbReference>
<organism evidence="2 3">
    <name type="scientific">Haloferax elongans ATCC BAA-1513</name>
    <dbReference type="NCBI Taxonomy" id="1230453"/>
    <lineage>
        <taxon>Archaea</taxon>
        <taxon>Methanobacteriati</taxon>
        <taxon>Methanobacteriota</taxon>
        <taxon>Stenosarchaea group</taxon>
        <taxon>Halobacteria</taxon>
        <taxon>Halobacteriales</taxon>
        <taxon>Haloferacaceae</taxon>
        <taxon>Haloferax</taxon>
    </lineage>
</organism>
<dbReference type="InterPro" id="IPR012441">
    <property type="entry name" value="DUF1643"/>
</dbReference>
<accession>M0HF99</accession>
<name>M0HF99_HALEO</name>
<evidence type="ECO:0000313" key="2">
    <source>
        <dbReference type="EMBL" id="ELZ81764.1"/>
    </source>
</evidence>
<dbReference type="EMBL" id="AOLK01000023">
    <property type="protein sequence ID" value="ELZ81764.1"/>
    <property type="molecule type" value="Genomic_DNA"/>
</dbReference>